<name>A0A7H8T0J8_STRCX</name>
<proteinExistence type="predicted"/>
<organism evidence="1 2">
    <name type="scientific">Streptomyces chartreusis</name>
    <dbReference type="NCBI Taxonomy" id="1969"/>
    <lineage>
        <taxon>Bacteria</taxon>
        <taxon>Bacillati</taxon>
        <taxon>Actinomycetota</taxon>
        <taxon>Actinomycetes</taxon>
        <taxon>Kitasatosporales</taxon>
        <taxon>Streptomycetaceae</taxon>
        <taxon>Streptomyces</taxon>
    </lineage>
</organism>
<accession>A0A7H8T0J8</accession>
<evidence type="ECO:0000313" key="1">
    <source>
        <dbReference type="EMBL" id="QKZ17049.1"/>
    </source>
</evidence>
<dbReference type="Proteomes" id="UP000509418">
    <property type="component" value="Chromosome"/>
</dbReference>
<protein>
    <recommendedName>
        <fullName evidence="3">ATP-binding protein</fullName>
    </recommendedName>
</protein>
<dbReference type="RefSeq" id="WP_176574478.1">
    <property type="nucleotide sequence ID" value="NZ_CBDRGH010000057.1"/>
</dbReference>
<sequence>MPDTDLLRASRDGDQFHYHWAARQALKLLLPDADLTAIAVEGVSPDDTQGEDGEDVIDLAEYYGATSLHEAGRVVYRQLKHSTVQATEEWSVSGLSKTVKGFAEKFRQIRQESPGLEEKVTFEFLSNRPVRESVLRAIGILAAGGEAGKYAHDVRYLRKYANFPGGTADEAAFFSRLEVDANAPGLLRLEGLFRLDLTGLLPGAPDVQPLLLKEMITRRATSLEANHVVERSTVLAALGVPPEFVLPAPNLIDEPGHVIVTEQTRAVVDDIVGFAGRPVVVHAAGGVGKSVLTTQIERNLPAGSVTLVYDCFGNGGYRRSSSPRHQHRQGLVQLANELAAHALCDPLIPVGTAQPADYAKAFMARVRGAAAAVAASAPGALLVLVVDAADNAALIAKDSGERTFVTGVLRETLPDNVRLVMLCRTERIDLLEPPPTAHRIELEGFGVAESTEHAESVFGPVTEAQAAEFHRRTGGNPRIQALVLGNASDLETCLASLGEARHPDTSLFDELLQGMVDQCKDANHLGTEIDRLCEAMAALRPRMPVKVLTELCGVSAALVHSFAADLGRPLLVDGDTLQFRDEPTETWFRTKYRPTGDSLLDFINRLTPLAADEPYVAASLPQLLWEAGQVDTLVELAMTDGALPEGNGLEQREIAQQRAQFALKATLRVGKEWEATRLAVKAGSLAAGHSRRLHLLRSNTDLAGQYLDPITIEDVVANRSLADDWPGSNLHCEGALLSFAAGQTDFARSRLRSASEWLRAWVQQPDDDSNRHSVTATDIAEVAFGLLNTDGVEACVSHLAQWRPKWVGFEAGVIIATRLAGSGRTEELEHLGHAAAPLKYLQLAVAYSAWQANFVCQAPLARRMVRMLKRQRRPIAVHPHSRFSEENRELPAVGWIIAMGLRHGVLSDAEAERILCLNLPSDLGRGAGSRWGRGADTVTLMCGFALLSKIRRQSFDADKFAGEDVREARKKPHTHSNAVNDHERGVVPLGPWARLWIDCLAGTASDTDSLFRDLVPPTPSHRGHEELPHFLHRGIARFGGRILAFGSSDASRQSLLDWYRGVHRHLPDGVLIDVVRAAAPVDELQHIAVELADSVATSLDVAQESAEYKAEQMVELARAVQRFDRSEAHAYFTQAIDLTDRVGDDVHALWRALLAIARQASDGNHEDSRHAYRVAQLAESLEPYLGEATNHSEVLAAMGHLSATTAMTVASRWRDRRFCSEGPFIRAMLDEEASPLAPSAATALALVPFDGHRSDDLRLVERALRETPGDGKRVAQALGQFLRPRRFSSESFKRLDQTASELDIDLSDTPLAPGTRHIALPAPRDHNSSWRDSNEEQDEARLVRARQVNDVLASCDLSTAEGWEQARQLVRASGQLLHMDQVIDQAVKVPLRELDNMLTAFQANPHLDTFDYARLIRRLAERPLLPRAARQQLRHLADTAAARFSRELTTKGYDPIDLPELARLAGAPDADLLATALRKLGSQPAVLPPEDCHHLVARLAPRLTGEQAQIVLDDFGTMLADLSPDDSGDGAFTDLPAGPTSAAECLAGYLWAVLGDPEHDARWRAAHCVRLLAELNCQQELDALLRFALGILDATPFHDARLPFYDRHAHQWLLLALARAAQNPATHRAIAKFEPLLRKVIFEDGPHVVMQGSAKMVCLALASSHPEILSTEELAIVRGINIPTEIITESWKDLRARIQSNTAGEDHESEPSDFRFSWDFKDDWCKPLGDAFGISEEAVLRLAGRTITDTWQLPYSGTYEDDPRHTLKLYREGSTFAYRTTRPDADDLDFYLSTHAVWTVAGELLKTHPVYRESESDLDQFTDWLRHFRVTRDDGRWLADRRDPSPQSDLRGRDHLDAEWVWQLNSRHFGERLFAGDGWVTVWESSNDADYEAAQRVLIRSALVTPARARALVLALQTAPSYMGYRIPDANDSDYQFDVQGFQLAGWMVDPDGHEGIDSKDPLAAGVKYPPYMPSAEVIDLLGLEPDADMREWTRVGDTALRTTYWDDTSATSSDRVTGTQGQRLEIQRDALQKLLDLAGRSMIVEVMIDRTHKDHEKSYTIRSRQNDDEYLSPRERSYKIYLFDDSGGCSEL</sequence>
<dbReference type="EMBL" id="CP056041">
    <property type="protein sequence ID" value="QKZ17049.1"/>
    <property type="molecule type" value="Genomic_DNA"/>
</dbReference>
<keyword evidence="2" id="KW-1185">Reference proteome</keyword>
<evidence type="ECO:0008006" key="3">
    <source>
        <dbReference type="Google" id="ProtNLM"/>
    </source>
</evidence>
<reference evidence="1 2" key="1">
    <citation type="submission" date="2020-06" db="EMBL/GenBank/DDBJ databases">
        <title>Genome mining for natural products.</title>
        <authorList>
            <person name="Zhang B."/>
            <person name="Shi J."/>
            <person name="Ge H."/>
        </authorList>
    </citation>
    <scope>NUCLEOTIDE SEQUENCE [LARGE SCALE GENOMIC DNA]</scope>
    <source>
        <strain evidence="1 2">NA02069</strain>
    </source>
</reference>
<evidence type="ECO:0000313" key="2">
    <source>
        <dbReference type="Proteomes" id="UP000509418"/>
    </source>
</evidence>
<gene>
    <name evidence="1" type="ORF">HUT05_06505</name>
</gene>